<protein>
    <submittedName>
        <fullName evidence="1">Uncharacterized protein</fullName>
    </submittedName>
</protein>
<reference evidence="1" key="1">
    <citation type="submission" date="2021-02" db="EMBL/GenBank/DDBJ databases">
        <authorList>
            <person name="Dougan E. K."/>
            <person name="Rhodes N."/>
            <person name="Thang M."/>
            <person name="Chan C."/>
        </authorList>
    </citation>
    <scope>NUCLEOTIDE SEQUENCE</scope>
</reference>
<organism evidence="1 2">
    <name type="scientific">Polarella glacialis</name>
    <name type="common">Dinoflagellate</name>
    <dbReference type="NCBI Taxonomy" id="89957"/>
    <lineage>
        <taxon>Eukaryota</taxon>
        <taxon>Sar</taxon>
        <taxon>Alveolata</taxon>
        <taxon>Dinophyceae</taxon>
        <taxon>Suessiales</taxon>
        <taxon>Suessiaceae</taxon>
        <taxon>Polarella</taxon>
    </lineage>
</organism>
<dbReference type="EMBL" id="CAJNNW010001240">
    <property type="protein sequence ID" value="CAE8636266.1"/>
    <property type="molecule type" value="Genomic_DNA"/>
</dbReference>
<comment type="caution">
    <text evidence="1">The sequence shown here is derived from an EMBL/GenBank/DDBJ whole genome shotgun (WGS) entry which is preliminary data.</text>
</comment>
<accession>A0A813HF26</accession>
<gene>
    <name evidence="1" type="ORF">PGLA2088_LOCUS1592</name>
</gene>
<evidence type="ECO:0000313" key="1">
    <source>
        <dbReference type="EMBL" id="CAE8636266.1"/>
    </source>
</evidence>
<evidence type="ECO:0000313" key="2">
    <source>
        <dbReference type="Proteomes" id="UP000626109"/>
    </source>
</evidence>
<name>A0A813HF26_POLGL</name>
<dbReference type="Proteomes" id="UP000626109">
    <property type="component" value="Unassembled WGS sequence"/>
</dbReference>
<sequence length="239" mass="26109">MLRMIISISVSSISTTSVLFQRRLMFCEFDEQGRLCRLQSLCSQAFCQAPVCSGSILGPCASLCNISNRLAFVDAFPEATVGRPCAQEFTLEAACLALTLVPGACSELQVWVCFFLFSRMRKRCPGSASLTSKIDFAFFISLQQGDLRGSGLLGCILCLCEETLQFFQVARVCCCSSSSCRSWPMLSGSYAGDGVARANACARGVHRDSSMSRLSSLRGCASDSLQWSLFLMHFFFQQG</sequence>
<dbReference type="AlphaFoldDB" id="A0A813HF26"/>
<proteinExistence type="predicted"/>